<evidence type="ECO:0000313" key="1">
    <source>
        <dbReference type="EMBL" id="MBA2226950.1"/>
    </source>
</evidence>
<keyword evidence="2" id="KW-1185">Reference proteome</keyword>
<evidence type="ECO:0000313" key="2">
    <source>
        <dbReference type="Proteomes" id="UP000542342"/>
    </source>
</evidence>
<dbReference type="Proteomes" id="UP000542342">
    <property type="component" value="Unassembled WGS sequence"/>
</dbReference>
<dbReference type="RefSeq" id="WP_194538516.1">
    <property type="nucleotide sequence ID" value="NZ_JACEFB010000009.1"/>
</dbReference>
<name>A0A7V8VF93_9BACT</name>
<protein>
    <submittedName>
        <fullName evidence="1">Uncharacterized protein</fullName>
    </submittedName>
</protein>
<organism evidence="1 2">
    <name type="scientific">Thermogemmata fonticola</name>
    <dbReference type="NCBI Taxonomy" id="2755323"/>
    <lineage>
        <taxon>Bacteria</taxon>
        <taxon>Pseudomonadati</taxon>
        <taxon>Planctomycetota</taxon>
        <taxon>Planctomycetia</taxon>
        <taxon>Gemmatales</taxon>
        <taxon>Gemmataceae</taxon>
        <taxon>Thermogemmata</taxon>
    </lineage>
</organism>
<dbReference type="EMBL" id="JACEFB010000009">
    <property type="protein sequence ID" value="MBA2226950.1"/>
    <property type="molecule type" value="Genomic_DNA"/>
</dbReference>
<dbReference type="AlphaFoldDB" id="A0A7V8VF93"/>
<accession>A0A7V8VF93</accession>
<reference evidence="1 2" key="1">
    <citation type="submission" date="2020-07" db="EMBL/GenBank/DDBJ databases">
        <title>Thermogemmata thermophila gen. nov., sp. nov., a novel moderate thermophilic planctomycete from a Kamchatka hot spring.</title>
        <authorList>
            <person name="Elcheninov A.G."/>
            <person name="Podosokorskaya O.A."/>
            <person name="Kovaleva O.L."/>
            <person name="Novikov A."/>
            <person name="Bonch-Osmolovskaya E.A."/>
            <person name="Toshchakov S.V."/>
            <person name="Kublanov I.V."/>
        </authorList>
    </citation>
    <scope>NUCLEOTIDE SEQUENCE [LARGE SCALE GENOMIC DNA]</scope>
    <source>
        <strain evidence="1 2">2918</strain>
    </source>
</reference>
<proteinExistence type="predicted"/>
<comment type="caution">
    <text evidence="1">The sequence shown here is derived from an EMBL/GenBank/DDBJ whole genome shotgun (WGS) entry which is preliminary data.</text>
</comment>
<sequence>MTRATTWTSHARFGRLFGVFSLAISLLAASLPAMPLLGMTPRGMRGLSAQQPPKAAQAVVVDTEGQETALQQVEWSGNVRRLAWLADPNAADEDGRRGPLALVIREPHSTTLTQGVLTFVPVRSLAAVEFDYDRQFVTYRIQGLQQALTGTLQYRGINTFTLAGLTAAGEKRTFSGGVRGGKMSAIRSVTFPQAQPLQRPREGLAWNVQILQPTANDPLVPARNLKPLFALAGGRERLRDALPLRKAEPLPFGPQLLRWEMLAHDPNTHHAAAEVTLAGQGERLVIIPLTLPEEGQTAQLLGLLGETDAGWKLFPLHTIRVITPSKRKIE</sequence>
<gene>
    <name evidence="1" type="ORF">H0921_12335</name>
</gene>